<name>A0A9N9HHJ6_FUNMO</name>
<evidence type="ECO:0000313" key="1">
    <source>
        <dbReference type="EMBL" id="CAG8676091.1"/>
    </source>
</evidence>
<sequence>MAELRFCLCATSCPAGTGKKSVQTMFVRYDMHKMLCPVPLAQRRRVSRQCFSHPLRHALNATPCPAGTRKKSVQTIFHPLRRARLL</sequence>
<comment type="caution">
    <text evidence="1">The sequence shown here is derived from an EMBL/GenBank/DDBJ whole genome shotgun (WGS) entry which is preliminary data.</text>
</comment>
<gene>
    <name evidence="1" type="ORF">FMOSSE_LOCUS12652</name>
</gene>
<evidence type="ECO:0000313" key="2">
    <source>
        <dbReference type="Proteomes" id="UP000789375"/>
    </source>
</evidence>
<organism evidence="1 2">
    <name type="scientific">Funneliformis mosseae</name>
    <name type="common">Endomycorrhizal fungus</name>
    <name type="synonym">Glomus mosseae</name>
    <dbReference type="NCBI Taxonomy" id="27381"/>
    <lineage>
        <taxon>Eukaryota</taxon>
        <taxon>Fungi</taxon>
        <taxon>Fungi incertae sedis</taxon>
        <taxon>Mucoromycota</taxon>
        <taxon>Glomeromycotina</taxon>
        <taxon>Glomeromycetes</taxon>
        <taxon>Glomerales</taxon>
        <taxon>Glomeraceae</taxon>
        <taxon>Funneliformis</taxon>
    </lineage>
</organism>
<dbReference type="EMBL" id="CAJVPP010006264">
    <property type="protein sequence ID" value="CAG8676091.1"/>
    <property type="molecule type" value="Genomic_DNA"/>
</dbReference>
<reference evidence="1" key="1">
    <citation type="submission" date="2021-06" db="EMBL/GenBank/DDBJ databases">
        <authorList>
            <person name="Kallberg Y."/>
            <person name="Tangrot J."/>
            <person name="Rosling A."/>
        </authorList>
    </citation>
    <scope>NUCLEOTIDE SEQUENCE</scope>
    <source>
        <strain evidence="1">87-6 pot B 2015</strain>
    </source>
</reference>
<keyword evidence="2" id="KW-1185">Reference proteome</keyword>
<protein>
    <submittedName>
        <fullName evidence="1">15330_t:CDS:1</fullName>
    </submittedName>
</protein>
<accession>A0A9N9HHJ6</accession>
<dbReference type="AlphaFoldDB" id="A0A9N9HHJ6"/>
<dbReference type="Proteomes" id="UP000789375">
    <property type="component" value="Unassembled WGS sequence"/>
</dbReference>
<proteinExistence type="predicted"/>